<name>I3SZQ7_LOTJA</name>
<protein>
    <submittedName>
        <fullName evidence="1">Uncharacterized protein</fullName>
    </submittedName>
</protein>
<dbReference type="EMBL" id="BT145955">
    <property type="protein sequence ID" value="AFK45749.1"/>
    <property type="molecule type" value="mRNA"/>
</dbReference>
<evidence type="ECO:0000313" key="1">
    <source>
        <dbReference type="EMBL" id="AFK45749.1"/>
    </source>
</evidence>
<sequence length="97" mass="11140">MDLVIRPLPCQVRLLGRSQYLNKKVLLVLGEIARDCPGSLPVWRVLCSLFLYYYFSVDRLSSGIIRFAPTTPHQIEVSSISFMRKSVMVFNITQLFS</sequence>
<organism evidence="1">
    <name type="scientific">Lotus japonicus</name>
    <name type="common">Lotus corniculatus var. japonicus</name>
    <dbReference type="NCBI Taxonomy" id="34305"/>
    <lineage>
        <taxon>Eukaryota</taxon>
        <taxon>Viridiplantae</taxon>
        <taxon>Streptophyta</taxon>
        <taxon>Embryophyta</taxon>
        <taxon>Tracheophyta</taxon>
        <taxon>Spermatophyta</taxon>
        <taxon>Magnoliopsida</taxon>
        <taxon>eudicotyledons</taxon>
        <taxon>Gunneridae</taxon>
        <taxon>Pentapetalae</taxon>
        <taxon>rosids</taxon>
        <taxon>fabids</taxon>
        <taxon>Fabales</taxon>
        <taxon>Fabaceae</taxon>
        <taxon>Papilionoideae</taxon>
        <taxon>50 kb inversion clade</taxon>
        <taxon>NPAAA clade</taxon>
        <taxon>Hologalegina</taxon>
        <taxon>robinioid clade</taxon>
        <taxon>Loteae</taxon>
        <taxon>Lotus</taxon>
    </lineage>
</organism>
<proteinExistence type="evidence at transcript level"/>
<accession>I3SZQ7</accession>
<dbReference type="AlphaFoldDB" id="I3SZQ7"/>
<reference evidence="1" key="1">
    <citation type="submission" date="2012-05" db="EMBL/GenBank/DDBJ databases">
        <authorList>
            <person name="Krishnakumar V."/>
            <person name="Cheung F."/>
            <person name="Xiao Y."/>
            <person name="Chan A."/>
            <person name="Moskal W.A."/>
            <person name="Town C.D."/>
        </authorList>
    </citation>
    <scope>NUCLEOTIDE SEQUENCE</scope>
</reference>